<organism evidence="5 6">
    <name type="scientific">Tetrapyrgos nigripes</name>
    <dbReference type="NCBI Taxonomy" id="182062"/>
    <lineage>
        <taxon>Eukaryota</taxon>
        <taxon>Fungi</taxon>
        <taxon>Dikarya</taxon>
        <taxon>Basidiomycota</taxon>
        <taxon>Agaricomycotina</taxon>
        <taxon>Agaricomycetes</taxon>
        <taxon>Agaricomycetidae</taxon>
        <taxon>Agaricales</taxon>
        <taxon>Marasmiineae</taxon>
        <taxon>Marasmiaceae</taxon>
        <taxon>Tetrapyrgos</taxon>
    </lineage>
</organism>
<feature type="compositionally biased region" description="Basic and acidic residues" evidence="3">
    <location>
        <begin position="567"/>
        <end position="585"/>
    </location>
</feature>
<feature type="compositionally biased region" description="Basic residues" evidence="3">
    <location>
        <begin position="106"/>
        <end position="118"/>
    </location>
</feature>
<feature type="compositionally biased region" description="Basic and acidic residues" evidence="3">
    <location>
        <begin position="513"/>
        <end position="523"/>
    </location>
</feature>
<feature type="compositionally biased region" description="Basic and acidic residues" evidence="3">
    <location>
        <begin position="495"/>
        <end position="507"/>
    </location>
</feature>
<keyword evidence="1 2" id="KW-0539">Nucleus</keyword>
<evidence type="ECO:0000256" key="1">
    <source>
        <dbReference type="PROSITE-ProRule" id="PRU00108"/>
    </source>
</evidence>
<dbReference type="GO" id="GO:0003677">
    <property type="term" value="F:DNA binding"/>
    <property type="evidence" value="ECO:0007669"/>
    <property type="project" value="UniProtKB-UniRule"/>
</dbReference>
<feature type="region of interest" description="Disordered" evidence="3">
    <location>
        <begin position="487"/>
        <end position="619"/>
    </location>
</feature>
<dbReference type="CDD" id="cd00086">
    <property type="entry name" value="homeodomain"/>
    <property type="match status" value="1"/>
</dbReference>
<dbReference type="Proteomes" id="UP000559256">
    <property type="component" value="Unassembled WGS sequence"/>
</dbReference>
<protein>
    <recommendedName>
        <fullName evidence="4">Homeobox domain-containing protein</fullName>
    </recommendedName>
</protein>
<accession>A0A8H5GR10</accession>
<dbReference type="PROSITE" id="PS50071">
    <property type="entry name" value="HOMEOBOX_2"/>
    <property type="match status" value="1"/>
</dbReference>
<dbReference type="Gene3D" id="1.10.10.60">
    <property type="entry name" value="Homeodomain-like"/>
    <property type="match status" value="1"/>
</dbReference>
<comment type="caution">
    <text evidence="5">The sequence shown here is derived from an EMBL/GenBank/DDBJ whole genome shotgun (WGS) entry which is preliminary data.</text>
</comment>
<feature type="DNA-binding region" description="Homeobox" evidence="1">
    <location>
        <begin position="4"/>
        <end position="63"/>
    </location>
</feature>
<comment type="subcellular location">
    <subcellularLocation>
        <location evidence="1 2">Nucleus</location>
    </subcellularLocation>
</comment>
<feature type="compositionally biased region" description="Basic and acidic residues" evidence="3">
    <location>
        <begin position="529"/>
        <end position="560"/>
    </location>
</feature>
<evidence type="ECO:0000313" key="5">
    <source>
        <dbReference type="EMBL" id="KAF5369434.1"/>
    </source>
</evidence>
<dbReference type="OrthoDB" id="4590707at2759"/>
<evidence type="ECO:0000313" key="6">
    <source>
        <dbReference type="Proteomes" id="UP000559256"/>
    </source>
</evidence>
<dbReference type="GO" id="GO:0005634">
    <property type="term" value="C:nucleus"/>
    <property type="evidence" value="ECO:0007669"/>
    <property type="project" value="UniProtKB-SubCell"/>
</dbReference>
<keyword evidence="6" id="KW-1185">Reference proteome</keyword>
<dbReference type="SMART" id="SM00389">
    <property type="entry name" value="HOX"/>
    <property type="match status" value="1"/>
</dbReference>
<dbReference type="SUPFAM" id="SSF46689">
    <property type="entry name" value="Homeodomain-like"/>
    <property type="match status" value="1"/>
</dbReference>
<dbReference type="EMBL" id="JAACJM010000013">
    <property type="protein sequence ID" value="KAF5369434.1"/>
    <property type="molecule type" value="Genomic_DNA"/>
</dbReference>
<dbReference type="InterPro" id="IPR009057">
    <property type="entry name" value="Homeodomain-like_sf"/>
</dbReference>
<evidence type="ECO:0000256" key="3">
    <source>
        <dbReference type="SAM" id="MobiDB-lite"/>
    </source>
</evidence>
<feature type="compositionally biased region" description="Basic and acidic residues" evidence="3">
    <location>
        <begin position="597"/>
        <end position="619"/>
    </location>
</feature>
<feature type="region of interest" description="Disordered" evidence="3">
    <location>
        <begin position="54"/>
        <end position="131"/>
    </location>
</feature>
<dbReference type="AlphaFoldDB" id="A0A8H5GR10"/>
<feature type="domain" description="Homeobox" evidence="4">
    <location>
        <begin position="2"/>
        <end position="62"/>
    </location>
</feature>
<evidence type="ECO:0000259" key="4">
    <source>
        <dbReference type="PROSITE" id="PS50071"/>
    </source>
</evidence>
<evidence type="ECO:0000256" key="2">
    <source>
        <dbReference type="RuleBase" id="RU000682"/>
    </source>
</evidence>
<keyword evidence="1 2" id="KW-0238">DNA-binding</keyword>
<feature type="compositionally biased region" description="Basic and acidic residues" evidence="3">
    <location>
        <begin position="58"/>
        <end position="72"/>
    </location>
</feature>
<keyword evidence="1 2" id="KW-0371">Homeobox</keyword>
<sequence length="619" mass="67744">MDKAIRRQVRATEQQRLALEEFFEKHPDANRNSIQDLGTSIGLTEKWIQGWRQRKRKRDQDNLRENTTEPRMPRLTVSSASSDGLCVKSEYQEPTIPPAPPEPPKKKTKKNKKPRKTPAPKTKQTLVTVKSETIDAPLPAPAADAKPSAPNSSPALVADVASHPVDDQTREPRRVYPHASQLASLAHPSTTSAPTIHPVVNTSLVHRTAALPAEMSDFANHSSFLCKTAATPDSTYISQRLPMPFEPSPFTSYPGAAPPISSVYVTRALPYVNNPSTRSLSNFHGSADTSLSHNTAINIPTHYRTFEPNPALYSNQQPPAFAGTSFLEQNAPMNPAQTPVRHLDVVAPLFLRGMSDADLMSAMTEQLLDERLVEQDPFQAAMGLVFLTNMGLGPAGLSRPWLKYSLHCHSSKLVLSMASQASRRFLSSLRVTARPTRSNVSLRGLRASRRGMSSTTEAAKKSSDMPWIIGSALVFGPATLYLLSPSSRKTAPHQQHNDKHEHEEQQHEAASIKMKDDEGKEADVTESVKAAESEDVPKAEQPATEKKEEKEEESAGDKPKVAASPEEAQKEEPPVPKDPAGDKGEPGPTDQSIPKEASTKGESPKSVDEKVEGQKKNQD</sequence>
<dbReference type="InterPro" id="IPR001356">
    <property type="entry name" value="HD"/>
</dbReference>
<gene>
    <name evidence="5" type="ORF">D9758_002489</name>
</gene>
<proteinExistence type="predicted"/>
<name>A0A8H5GR10_9AGAR</name>
<dbReference type="Pfam" id="PF00046">
    <property type="entry name" value="Homeodomain"/>
    <property type="match status" value="1"/>
</dbReference>
<reference evidence="5 6" key="1">
    <citation type="journal article" date="2020" name="ISME J.">
        <title>Uncovering the hidden diversity of litter-decomposition mechanisms in mushroom-forming fungi.</title>
        <authorList>
            <person name="Floudas D."/>
            <person name="Bentzer J."/>
            <person name="Ahren D."/>
            <person name="Johansson T."/>
            <person name="Persson P."/>
            <person name="Tunlid A."/>
        </authorList>
    </citation>
    <scope>NUCLEOTIDE SEQUENCE [LARGE SCALE GENOMIC DNA]</scope>
    <source>
        <strain evidence="5 6">CBS 291.85</strain>
    </source>
</reference>